<dbReference type="InterPro" id="IPR025665">
    <property type="entry name" value="Beta-barrel_OMP_2"/>
</dbReference>
<dbReference type="EMBL" id="FQVT01000015">
    <property type="protein sequence ID" value="SHG53719.1"/>
    <property type="molecule type" value="Genomic_DNA"/>
</dbReference>
<keyword evidence="1" id="KW-0732">Signal</keyword>
<dbReference type="Pfam" id="PF13568">
    <property type="entry name" value="OMP_b-brl_2"/>
    <property type="match status" value="1"/>
</dbReference>
<dbReference type="SUPFAM" id="SSF56925">
    <property type="entry name" value="OMPA-like"/>
    <property type="match status" value="1"/>
</dbReference>
<accession>A0A1M5KMI8</accession>
<dbReference type="RefSeq" id="WP_072881208.1">
    <property type="nucleotide sequence ID" value="NZ_FQVT01000015.1"/>
</dbReference>
<gene>
    <name evidence="3" type="ORF">SAMN05444483_11545</name>
</gene>
<dbReference type="InterPro" id="IPR011250">
    <property type="entry name" value="OMP/PagP_B-barrel"/>
</dbReference>
<dbReference type="STRING" id="1073325.SAMN05444483_11545"/>
<keyword evidence="4" id="KW-1185">Reference proteome</keyword>
<dbReference type="AlphaFoldDB" id="A0A1M5KMI8"/>
<evidence type="ECO:0000313" key="3">
    <source>
        <dbReference type="EMBL" id="SHG53719.1"/>
    </source>
</evidence>
<evidence type="ECO:0000256" key="1">
    <source>
        <dbReference type="SAM" id="SignalP"/>
    </source>
</evidence>
<feature type="signal peptide" evidence="1">
    <location>
        <begin position="1"/>
        <end position="19"/>
    </location>
</feature>
<evidence type="ECO:0000259" key="2">
    <source>
        <dbReference type="Pfam" id="PF13568"/>
    </source>
</evidence>
<dbReference type="Proteomes" id="UP000183945">
    <property type="component" value="Unassembled WGS sequence"/>
</dbReference>
<protein>
    <submittedName>
        <fullName evidence="3">Outer membrane protein beta-barrel domain-containing protein</fullName>
    </submittedName>
</protein>
<name>A0A1M5KMI8_SALEC</name>
<evidence type="ECO:0000313" key="4">
    <source>
        <dbReference type="Proteomes" id="UP000183945"/>
    </source>
</evidence>
<reference evidence="4" key="1">
    <citation type="submission" date="2016-11" db="EMBL/GenBank/DDBJ databases">
        <authorList>
            <person name="Varghese N."/>
            <person name="Submissions S."/>
        </authorList>
    </citation>
    <scope>NUCLEOTIDE SEQUENCE [LARGE SCALE GENOMIC DNA]</scope>
    <source>
        <strain evidence="4">DSM 24579</strain>
    </source>
</reference>
<feature type="chain" id="PRO_5013110251" evidence="1">
    <location>
        <begin position="20"/>
        <end position="197"/>
    </location>
</feature>
<proteinExistence type="predicted"/>
<feature type="domain" description="Outer membrane protein beta-barrel" evidence="2">
    <location>
        <begin position="19"/>
        <end position="169"/>
    </location>
</feature>
<sequence length="197" mass="21740">MKKLMFIAVLVVSTLSATAQEVDFGIKGGFNYGATGDLKMENASNDLGDIIDGKEKSGYHLGFFSRLEILGIFLQPELMYTRLNTEYKDFDYKIDKLDLPVLVGVNVFGPLNIKAGPSFQYILSNDLENTELKIGEVENDITVGYQLGVGATLGSLGLDLRYEGAFSDNTAFSEQASENFQIDSRPSQWILSLSYAF</sequence>
<organism evidence="3 4">
    <name type="scientific">Salegentibacter echinorum</name>
    <dbReference type="NCBI Taxonomy" id="1073325"/>
    <lineage>
        <taxon>Bacteria</taxon>
        <taxon>Pseudomonadati</taxon>
        <taxon>Bacteroidota</taxon>
        <taxon>Flavobacteriia</taxon>
        <taxon>Flavobacteriales</taxon>
        <taxon>Flavobacteriaceae</taxon>
        <taxon>Salegentibacter</taxon>
    </lineage>
</organism>
<dbReference type="OrthoDB" id="1431594at2"/>